<dbReference type="Proteomes" id="UP001176941">
    <property type="component" value="Chromosome 10"/>
</dbReference>
<protein>
    <submittedName>
        <fullName evidence="1">Uncharacterized protein</fullName>
    </submittedName>
</protein>
<sequence length="100" mass="10798">MRACPCLGSKSARCPVPVLSQPGTMDQTTPTPRGSHVTIFRPLSQKRIFHSQHNGCPTPLSSSDQGICLPKNISHASTLWASLPCSSPFKLDITSWGCYS</sequence>
<proteinExistence type="predicted"/>
<name>A0ABN8XV95_RANTA</name>
<gene>
    <name evidence="1" type="ORF">MRATA1EN1_LOCUS2254</name>
</gene>
<organism evidence="1 2">
    <name type="scientific">Rangifer tarandus platyrhynchus</name>
    <name type="common">Svalbard reindeer</name>
    <dbReference type="NCBI Taxonomy" id="3082113"/>
    <lineage>
        <taxon>Eukaryota</taxon>
        <taxon>Metazoa</taxon>
        <taxon>Chordata</taxon>
        <taxon>Craniata</taxon>
        <taxon>Vertebrata</taxon>
        <taxon>Euteleostomi</taxon>
        <taxon>Mammalia</taxon>
        <taxon>Eutheria</taxon>
        <taxon>Laurasiatheria</taxon>
        <taxon>Artiodactyla</taxon>
        <taxon>Ruminantia</taxon>
        <taxon>Pecora</taxon>
        <taxon>Cervidae</taxon>
        <taxon>Odocoileinae</taxon>
        <taxon>Rangifer</taxon>
    </lineage>
</organism>
<reference evidence="1" key="1">
    <citation type="submission" date="2023-04" db="EMBL/GenBank/DDBJ databases">
        <authorList>
            <consortium name="ELIXIR-Norway"/>
        </authorList>
    </citation>
    <scope>NUCLEOTIDE SEQUENCE [LARGE SCALE GENOMIC DNA]</scope>
</reference>
<evidence type="ECO:0000313" key="2">
    <source>
        <dbReference type="Proteomes" id="UP001176941"/>
    </source>
</evidence>
<keyword evidence="2" id="KW-1185">Reference proteome</keyword>
<dbReference type="EMBL" id="OX459946">
    <property type="protein sequence ID" value="CAI9153292.1"/>
    <property type="molecule type" value="Genomic_DNA"/>
</dbReference>
<evidence type="ECO:0000313" key="1">
    <source>
        <dbReference type="EMBL" id="CAI9153292.1"/>
    </source>
</evidence>
<accession>A0ABN8XV95</accession>